<gene>
    <name evidence="1" type="ORF">NYZ96_31905</name>
</gene>
<accession>A0AB38TZA1</accession>
<proteinExistence type="predicted"/>
<dbReference type="AlphaFoldDB" id="A0AB38TZA1"/>
<reference evidence="1" key="1">
    <citation type="submission" date="2022-09" db="EMBL/GenBank/DDBJ databases">
        <title>Genomic of Burkholderia gladioli.</title>
        <authorList>
            <person name="Wu H."/>
        </authorList>
    </citation>
    <scope>NUCLEOTIDE SEQUENCE</scope>
    <source>
        <strain evidence="1">ZN-S4</strain>
    </source>
</reference>
<name>A0AB38TZA1_BURGA</name>
<dbReference type="EMBL" id="CP104215">
    <property type="protein sequence ID" value="UWX73011.1"/>
    <property type="molecule type" value="Genomic_DNA"/>
</dbReference>
<organism evidence="1 2">
    <name type="scientific">Burkholderia gladioli</name>
    <name type="common">Pseudomonas marginata</name>
    <name type="synonym">Phytomonas marginata</name>
    <dbReference type="NCBI Taxonomy" id="28095"/>
    <lineage>
        <taxon>Bacteria</taxon>
        <taxon>Pseudomonadati</taxon>
        <taxon>Pseudomonadota</taxon>
        <taxon>Betaproteobacteria</taxon>
        <taxon>Burkholderiales</taxon>
        <taxon>Burkholderiaceae</taxon>
        <taxon>Burkholderia</taxon>
    </lineage>
</organism>
<evidence type="ECO:0000313" key="1">
    <source>
        <dbReference type="EMBL" id="UWX73011.1"/>
    </source>
</evidence>
<sequence>MRDQSITIPAVCRSVALDDGNTLPVPTIEGFAMNLMSDGRFAVRGSYQFARRHAREIDEIVRARNFASPAYVDDGDTSFDLRILIQPAGQPTLLDMAAIALEFEARWGKRVQLVTPDVFGQENRHLVRELEAV</sequence>
<dbReference type="RefSeq" id="WP_146129377.1">
    <property type="nucleotide sequence ID" value="NZ_CADEPX010000002.1"/>
</dbReference>
<evidence type="ECO:0000313" key="2">
    <source>
        <dbReference type="Proteomes" id="UP001059745"/>
    </source>
</evidence>
<dbReference type="Proteomes" id="UP001059745">
    <property type="component" value="Chromosome 2"/>
</dbReference>
<protein>
    <submittedName>
        <fullName evidence="1">Uncharacterized protein</fullName>
    </submittedName>
</protein>